<gene>
    <name evidence="3" type="primary">fabG</name>
    <name evidence="3" type="ORF">ACFQE5_05985</name>
</gene>
<dbReference type="EC" id="1.1.1.100" evidence="3"/>
<evidence type="ECO:0000259" key="2">
    <source>
        <dbReference type="SMART" id="SM00822"/>
    </source>
</evidence>
<dbReference type="Pfam" id="PF13561">
    <property type="entry name" value="adh_short_C2"/>
    <property type="match status" value="1"/>
</dbReference>
<feature type="domain" description="Ketoreductase" evidence="2">
    <location>
        <begin position="4"/>
        <end position="184"/>
    </location>
</feature>
<keyword evidence="3" id="KW-0560">Oxidoreductase</keyword>
<name>A0ABW1IZL8_9PSEU</name>
<evidence type="ECO:0000256" key="1">
    <source>
        <dbReference type="ARBA" id="ARBA00006484"/>
    </source>
</evidence>
<proteinExistence type="inferred from homology"/>
<dbReference type="NCBIfam" id="NF004202">
    <property type="entry name" value="PRK05653.2-2"/>
    <property type="match status" value="1"/>
</dbReference>
<dbReference type="InterPro" id="IPR050259">
    <property type="entry name" value="SDR"/>
</dbReference>
<dbReference type="InterPro" id="IPR036291">
    <property type="entry name" value="NAD(P)-bd_dom_sf"/>
</dbReference>
<dbReference type="InterPro" id="IPR002347">
    <property type="entry name" value="SDR_fam"/>
</dbReference>
<organism evidence="3 4">
    <name type="scientific">Pseudonocardia hispaniensis</name>
    <dbReference type="NCBI Taxonomy" id="904933"/>
    <lineage>
        <taxon>Bacteria</taxon>
        <taxon>Bacillati</taxon>
        <taxon>Actinomycetota</taxon>
        <taxon>Actinomycetes</taxon>
        <taxon>Pseudonocardiales</taxon>
        <taxon>Pseudonocardiaceae</taxon>
        <taxon>Pseudonocardia</taxon>
    </lineage>
</organism>
<dbReference type="RefSeq" id="WP_379583668.1">
    <property type="nucleotide sequence ID" value="NZ_JBHSQW010000011.1"/>
</dbReference>
<comment type="caution">
    <text evidence="3">The sequence shown here is derived from an EMBL/GenBank/DDBJ whole genome shotgun (WGS) entry which is preliminary data.</text>
</comment>
<dbReference type="Proteomes" id="UP001596302">
    <property type="component" value="Unassembled WGS sequence"/>
</dbReference>
<dbReference type="SMART" id="SM00822">
    <property type="entry name" value="PKS_KR"/>
    <property type="match status" value="1"/>
</dbReference>
<dbReference type="EMBL" id="JBHSQW010000011">
    <property type="protein sequence ID" value="MFC5993762.1"/>
    <property type="molecule type" value="Genomic_DNA"/>
</dbReference>
<dbReference type="SUPFAM" id="SSF51735">
    <property type="entry name" value="NAD(P)-binding Rossmann-fold domains"/>
    <property type="match status" value="1"/>
</dbReference>
<evidence type="ECO:0000313" key="4">
    <source>
        <dbReference type="Proteomes" id="UP001596302"/>
    </source>
</evidence>
<accession>A0ABW1IZL8</accession>
<keyword evidence="4" id="KW-1185">Reference proteome</keyword>
<dbReference type="PRINTS" id="PR00081">
    <property type="entry name" value="GDHRDH"/>
</dbReference>
<dbReference type="Gene3D" id="3.40.50.720">
    <property type="entry name" value="NAD(P)-binding Rossmann-like Domain"/>
    <property type="match status" value="1"/>
</dbReference>
<comment type="similarity">
    <text evidence="1">Belongs to the short-chain dehydrogenases/reductases (SDR) family.</text>
</comment>
<dbReference type="CDD" id="cd05233">
    <property type="entry name" value="SDR_c"/>
    <property type="match status" value="1"/>
</dbReference>
<dbReference type="PANTHER" id="PTHR42879:SF6">
    <property type="entry name" value="NADPH-DEPENDENT REDUCTASE BACG"/>
    <property type="match status" value="1"/>
</dbReference>
<sequence>MSRLRVLVTGGSQGIGLGIAAVFARQGARVVISGRDETRLDRARHELSVKGLPVEVCVGDVASKQGCERMAARAVELLGGLDVLCANAGIYPEVGLPELSEDDVDAMFATNLKGTIFSVQACLEALAESRRGRIVVTSSITGPATGFPGLSHYGASKAAQLGFVRSAALELAPHGITINAVLPGSIRTEGLDGLGADTIAAMERCIPQRRLGSVEDIGYAAAYFASDGAGFVTGQTLVVDGGQTLPELPLHDH</sequence>
<dbReference type="GO" id="GO:0004316">
    <property type="term" value="F:3-oxoacyl-[acyl-carrier-protein] reductase (NADPH) activity"/>
    <property type="evidence" value="ECO:0007669"/>
    <property type="project" value="UniProtKB-EC"/>
</dbReference>
<evidence type="ECO:0000313" key="3">
    <source>
        <dbReference type="EMBL" id="MFC5993762.1"/>
    </source>
</evidence>
<reference evidence="4" key="1">
    <citation type="journal article" date="2019" name="Int. J. Syst. Evol. Microbiol.">
        <title>The Global Catalogue of Microorganisms (GCM) 10K type strain sequencing project: providing services to taxonomists for standard genome sequencing and annotation.</title>
        <authorList>
            <consortium name="The Broad Institute Genomics Platform"/>
            <consortium name="The Broad Institute Genome Sequencing Center for Infectious Disease"/>
            <person name="Wu L."/>
            <person name="Ma J."/>
        </authorList>
    </citation>
    <scope>NUCLEOTIDE SEQUENCE [LARGE SCALE GENOMIC DNA]</scope>
    <source>
        <strain evidence="4">CCM 8391</strain>
    </source>
</reference>
<dbReference type="InterPro" id="IPR057326">
    <property type="entry name" value="KR_dom"/>
</dbReference>
<dbReference type="PRINTS" id="PR00080">
    <property type="entry name" value="SDRFAMILY"/>
</dbReference>
<protein>
    <submittedName>
        <fullName evidence="3">3-oxoacyl-ACP reductase FabG</fullName>
        <ecNumber evidence="3">1.1.1.100</ecNumber>
    </submittedName>
</protein>
<dbReference type="PANTHER" id="PTHR42879">
    <property type="entry name" value="3-OXOACYL-(ACYL-CARRIER-PROTEIN) REDUCTASE"/>
    <property type="match status" value="1"/>
</dbReference>